<keyword evidence="2" id="KW-1185">Reference proteome</keyword>
<proteinExistence type="predicted"/>
<evidence type="ECO:0000313" key="1">
    <source>
        <dbReference type="EMBL" id="MFC5633254.1"/>
    </source>
</evidence>
<name>A0ABW0UKH8_9ACTN</name>
<reference evidence="2" key="1">
    <citation type="journal article" date="2019" name="Int. J. Syst. Evol. Microbiol.">
        <title>The Global Catalogue of Microorganisms (GCM) 10K type strain sequencing project: providing services to taxonomists for standard genome sequencing and annotation.</title>
        <authorList>
            <consortium name="The Broad Institute Genomics Platform"/>
            <consortium name="The Broad Institute Genome Sequencing Center for Infectious Disease"/>
            <person name="Wu L."/>
            <person name="Ma J."/>
        </authorList>
    </citation>
    <scope>NUCLEOTIDE SEQUENCE [LARGE SCALE GENOMIC DNA]</scope>
    <source>
        <strain evidence="2">CGMCC 4.7248</strain>
    </source>
</reference>
<protein>
    <submittedName>
        <fullName evidence="1">Uncharacterized protein</fullName>
    </submittedName>
</protein>
<gene>
    <name evidence="1" type="ORF">ACFPZJ_05490</name>
</gene>
<evidence type="ECO:0000313" key="2">
    <source>
        <dbReference type="Proteomes" id="UP001596154"/>
    </source>
</evidence>
<comment type="caution">
    <text evidence="1">The sequence shown here is derived from an EMBL/GenBank/DDBJ whole genome shotgun (WGS) entry which is preliminary data.</text>
</comment>
<dbReference type="RefSeq" id="WP_360737009.1">
    <property type="nucleotide sequence ID" value="NZ_JBHSNY010000002.1"/>
</dbReference>
<dbReference type="Proteomes" id="UP001596154">
    <property type="component" value="Unassembled WGS sequence"/>
</dbReference>
<sequence>MNEEQIQKDVNEDLLTELDGLEVVEAAELQDGAAFHAFRFAV</sequence>
<organism evidence="1 2">
    <name type="scientific">Streptomyces bullii</name>
    <dbReference type="NCBI Taxonomy" id="349910"/>
    <lineage>
        <taxon>Bacteria</taxon>
        <taxon>Bacillati</taxon>
        <taxon>Actinomycetota</taxon>
        <taxon>Actinomycetes</taxon>
        <taxon>Kitasatosporales</taxon>
        <taxon>Streptomycetaceae</taxon>
        <taxon>Streptomyces</taxon>
    </lineage>
</organism>
<accession>A0ABW0UKH8</accession>
<dbReference type="EMBL" id="JBHSNY010000002">
    <property type="protein sequence ID" value="MFC5633254.1"/>
    <property type="molecule type" value="Genomic_DNA"/>
</dbReference>